<proteinExistence type="predicted"/>
<dbReference type="EMBL" id="CP002628">
    <property type="protein sequence ID" value="AEB06440.1"/>
    <property type="molecule type" value="Genomic_DNA"/>
</dbReference>
<dbReference type="PANTHER" id="PTHR46558">
    <property type="entry name" value="TRACRIPTIONAL REGULATORY PROTEIN-RELATED-RELATED"/>
    <property type="match status" value="1"/>
</dbReference>
<dbReference type="Pfam" id="PF01381">
    <property type="entry name" value="HTH_3"/>
    <property type="match status" value="1"/>
</dbReference>
<protein>
    <submittedName>
        <fullName evidence="3">Helix-turn-helix domain protein</fullName>
    </submittedName>
</protein>
<dbReference type="SUPFAM" id="SSF47413">
    <property type="entry name" value="lambda repressor-like DNA-binding domains"/>
    <property type="match status" value="1"/>
</dbReference>
<dbReference type="Proteomes" id="UP000006851">
    <property type="component" value="Chromosome"/>
</dbReference>
<dbReference type="AlphaFoldDB" id="F2NA46"/>
<dbReference type="eggNOG" id="COG1476">
    <property type="taxonomic scope" value="Bacteria"/>
</dbReference>
<evidence type="ECO:0000313" key="3">
    <source>
        <dbReference type="EMBL" id="AEB06440.1"/>
    </source>
</evidence>
<organism evidence="3 4">
    <name type="scientific">Coriobacterium glomerans (strain ATCC 49209 / DSM 20642 / JCM 10262 / PW2)</name>
    <dbReference type="NCBI Taxonomy" id="700015"/>
    <lineage>
        <taxon>Bacteria</taxon>
        <taxon>Bacillati</taxon>
        <taxon>Actinomycetota</taxon>
        <taxon>Coriobacteriia</taxon>
        <taxon>Coriobacteriales</taxon>
        <taxon>Coriobacteriaceae</taxon>
        <taxon>Coriobacterium</taxon>
    </lineage>
</organism>
<keyword evidence="1" id="KW-0238">DNA-binding</keyword>
<gene>
    <name evidence="3" type="ordered locus">Corgl_0319</name>
</gene>
<dbReference type="SMART" id="SM00530">
    <property type="entry name" value="HTH_XRE"/>
    <property type="match status" value="1"/>
</dbReference>
<dbReference type="Gene3D" id="1.10.260.40">
    <property type="entry name" value="lambda repressor-like DNA-binding domains"/>
    <property type="match status" value="1"/>
</dbReference>
<dbReference type="PANTHER" id="PTHR46558:SF4">
    <property type="entry name" value="DNA-BIDING PHAGE PROTEIN"/>
    <property type="match status" value="1"/>
</dbReference>
<reference evidence="4" key="1">
    <citation type="journal article" date="2013" name="Stand. Genomic Sci.">
        <title>Complete genome sequence of Coriobacterium glomerans type strain (PW2(T)) from the midgut of Pyrrhocoris apterus L. (red soldier bug).</title>
        <authorList>
            <person name="Stackebrandt E."/>
            <person name="Zeytun A."/>
            <person name="Lapidus A."/>
            <person name="Nolan M."/>
            <person name="Lucas S."/>
            <person name="Hammon N."/>
            <person name="Deshpande S."/>
            <person name="Cheng J.F."/>
            <person name="Tapia R."/>
            <person name="Goodwin L.A."/>
            <person name="Pitluck S."/>
            <person name="Liolios K."/>
            <person name="Pagani I."/>
            <person name="Ivanova N."/>
            <person name="Mavromatis K."/>
            <person name="Mikhailova N."/>
            <person name="Huntemann M."/>
            <person name="Pati A."/>
            <person name="Chen A."/>
            <person name="Palaniappan K."/>
            <person name="Chang Y.J."/>
            <person name="Land M."/>
            <person name="Hauser L."/>
            <person name="Rohde M."/>
            <person name="Pukall R."/>
            <person name="Goker M."/>
            <person name="Detter J.C."/>
            <person name="Woyke T."/>
            <person name="Bristow J."/>
            <person name="Eisen J.A."/>
            <person name="Markowitz V."/>
            <person name="Hugenholtz P."/>
            <person name="Kyrpides N.C."/>
            <person name="Klenk H.P."/>
        </authorList>
    </citation>
    <scope>NUCLEOTIDE SEQUENCE</scope>
    <source>
        <strain evidence="4">ATCC 49209 / DSM 20642 / JCM 10262 / PW2</strain>
    </source>
</reference>
<dbReference type="OrthoDB" id="1863057at2"/>
<dbReference type="RefSeq" id="WP_013708183.1">
    <property type="nucleotide sequence ID" value="NC_015389.1"/>
</dbReference>
<evidence type="ECO:0000313" key="4">
    <source>
        <dbReference type="Proteomes" id="UP000006851"/>
    </source>
</evidence>
<dbReference type="CDD" id="cd00093">
    <property type="entry name" value="HTH_XRE"/>
    <property type="match status" value="1"/>
</dbReference>
<dbReference type="GO" id="GO:0003677">
    <property type="term" value="F:DNA binding"/>
    <property type="evidence" value="ECO:0007669"/>
    <property type="project" value="UniProtKB-KW"/>
</dbReference>
<name>F2NA46_CORGP</name>
<evidence type="ECO:0000259" key="2">
    <source>
        <dbReference type="PROSITE" id="PS50943"/>
    </source>
</evidence>
<feature type="domain" description="HTH cro/C1-type" evidence="2">
    <location>
        <begin position="4"/>
        <end position="58"/>
    </location>
</feature>
<dbReference type="KEGG" id="cgo:Corgl_0319"/>
<sequence length="67" mass="7403">MSTLKEVRKARGLTQKDVADHLGISRQTYSGYENEQDRMTIGQAKSVCAMLKCEIIEVFAPAGADKN</sequence>
<evidence type="ECO:0000256" key="1">
    <source>
        <dbReference type="ARBA" id="ARBA00023125"/>
    </source>
</evidence>
<dbReference type="STRING" id="700015.Corgl_0319"/>
<dbReference type="PROSITE" id="PS50943">
    <property type="entry name" value="HTH_CROC1"/>
    <property type="match status" value="1"/>
</dbReference>
<dbReference type="InterPro" id="IPR001387">
    <property type="entry name" value="Cro/C1-type_HTH"/>
</dbReference>
<keyword evidence="4" id="KW-1185">Reference proteome</keyword>
<accession>F2NA46</accession>
<dbReference type="InterPro" id="IPR010982">
    <property type="entry name" value="Lambda_DNA-bd_dom_sf"/>
</dbReference>
<dbReference type="HOGENOM" id="CLU_066192_44_6_11"/>